<dbReference type="PANTHER" id="PTHR11252:SF16">
    <property type="entry name" value="POLYRIBONUCLEOTIDE NUCLEOTIDYLTRANSFERASE 2, MITOCHONDRIAL"/>
    <property type="match status" value="1"/>
</dbReference>
<dbReference type="InterPro" id="IPR015847">
    <property type="entry name" value="ExoRNase_PH_dom2"/>
</dbReference>
<reference evidence="11" key="1">
    <citation type="submission" date="2016-03" db="EMBL/GenBank/DDBJ databases">
        <title>Mechanisms controlling the formation of the plant cell surface in tip-growing cells are functionally conserved among land plants.</title>
        <authorList>
            <person name="Honkanen S."/>
            <person name="Jones V.A."/>
            <person name="Morieri G."/>
            <person name="Champion C."/>
            <person name="Hetherington A.J."/>
            <person name="Kelly S."/>
            <person name="Saint-Marcoux D."/>
            <person name="Proust H."/>
            <person name="Prescott H."/>
            <person name="Dolan L."/>
        </authorList>
    </citation>
    <scope>NUCLEOTIDE SEQUENCE [LARGE SCALE GENOMIC DNA]</scope>
    <source>
        <tissue evidence="11">Whole gametophyte</tissue>
    </source>
</reference>
<evidence type="ECO:0000256" key="7">
    <source>
        <dbReference type="ARBA" id="ARBA00031451"/>
    </source>
</evidence>
<name>A0A176VPF2_MARPO</name>
<keyword evidence="6 8" id="KW-0694">RNA-binding</keyword>
<organism evidence="11 12">
    <name type="scientific">Marchantia polymorpha subsp. ruderalis</name>
    <dbReference type="NCBI Taxonomy" id="1480154"/>
    <lineage>
        <taxon>Eukaryota</taxon>
        <taxon>Viridiplantae</taxon>
        <taxon>Streptophyta</taxon>
        <taxon>Embryophyta</taxon>
        <taxon>Marchantiophyta</taxon>
        <taxon>Marchantiopsida</taxon>
        <taxon>Marchantiidae</taxon>
        <taxon>Marchantiales</taxon>
        <taxon>Marchantiaceae</taxon>
        <taxon>Marchantia</taxon>
    </lineage>
</organism>
<comment type="similarity">
    <text evidence="1">Belongs to the polyribonucleotide nucleotidyltransferase family.</text>
</comment>
<dbReference type="GO" id="GO:0005829">
    <property type="term" value="C:cytosol"/>
    <property type="evidence" value="ECO:0007669"/>
    <property type="project" value="TreeGrafter"/>
</dbReference>
<keyword evidence="3" id="KW-0963">Cytoplasm</keyword>
<dbReference type="Pfam" id="PF03725">
    <property type="entry name" value="RNase_PH_C"/>
    <property type="match status" value="1"/>
</dbReference>
<dbReference type="Gene3D" id="2.40.50.140">
    <property type="entry name" value="Nucleic acid-binding proteins"/>
    <property type="match status" value="1"/>
</dbReference>
<dbReference type="CDD" id="cd02393">
    <property type="entry name" value="KH-I_PNPase"/>
    <property type="match status" value="1"/>
</dbReference>
<evidence type="ECO:0000256" key="2">
    <source>
        <dbReference type="ARBA" id="ARBA00012416"/>
    </source>
</evidence>
<dbReference type="InterPro" id="IPR012340">
    <property type="entry name" value="NA-bd_OB-fold"/>
</dbReference>
<evidence type="ECO:0000256" key="8">
    <source>
        <dbReference type="PROSITE-ProRule" id="PRU00117"/>
    </source>
</evidence>
<evidence type="ECO:0000313" key="11">
    <source>
        <dbReference type="EMBL" id="OAE22789.1"/>
    </source>
</evidence>
<dbReference type="SUPFAM" id="SSF54211">
    <property type="entry name" value="Ribosomal protein S5 domain 2-like"/>
    <property type="match status" value="2"/>
</dbReference>
<dbReference type="InterPro" id="IPR027408">
    <property type="entry name" value="PNPase/RNase_PH_dom_sf"/>
</dbReference>
<dbReference type="FunFam" id="2.40.50.140:FF:000189">
    <property type="entry name" value="Polyribonucleotide nucleotidyltransferase, putative"/>
    <property type="match status" value="1"/>
</dbReference>
<dbReference type="SMART" id="SM00316">
    <property type="entry name" value="S1"/>
    <property type="match status" value="1"/>
</dbReference>
<dbReference type="SUPFAM" id="SSF55666">
    <property type="entry name" value="Ribonuclease PH domain 2-like"/>
    <property type="match status" value="2"/>
</dbReference>
<feature type="compositionally biased region" description="Low complexity" evidence="9">
    <location>
        <begin position="865"/>
        <end position="890"/>
    </location>
</feature>
<dbReference type="SUPFAM" id="SSF50249">
    <property type="entry name" value="Nucleic acid-binding proteins"/>
    <property type="match status" value="1"/>
</dbReference>
<sequence length="948" mass="102147">MALRRKGFQAVAKFAVSRNEIIGQNLCRYGQLRVLGSNLLNSSSPAQRQSLLSRYGSRRAASTVGQAVQVPAPWREFPASGQVFLEETQIGPKTITFETGKLARFAAGAAVVSIKDTKVLATVVSDYVRKEGMDFLPLQDSYQVVYFVGLVDGLPGGLGQIIANVLCSDGDQDPDVLSVNAASAALTISNIPWNGPIGAVRVGRVNGKFIVNPNMNEVRNSDLNMIYACTATNALMIETQAGEISNKDYAAALHLAHSEAVKLIEPQLRLAAKVKNEKRAVHLLTVPDSVLEKIRGISTEPIRSVMENPLFGKASLYGDFLIQCTSFTRYSFFTNGGRVIVWAQRVLWLYPFERGKALTTVQDSVGEILKAGGDEDSVQVLGKAFDMVKKDVVRGNVLAKGQRVDGRSLTEVRELYCEAGLHSALHGSSLFSRGNTQVLCTVTMGAPDDAQRLDSIVGPDSKRFMVHYSFPPFSVNEVGRLGGLNRREVGHGTLAEKALLSSLPSEEEFPYSIRVTSEVLASDGSSSMATVCGGSLALMDAGVPLREHVAGVSVGLVTITDKTTGEVKDYKLLTDILGLEDHLGDMDFKIAGTRHGITAVQLDMKLPGIPLPILIEALEPALVGRSHIIDTMEKVIVKPREDLRENTPRRGQMTILRESIGRLIGPQGTTIRNIQRMTGAKLNVSDDGVLTIFARDQACYDQTKEMVEACIGREVEVGGSYFATVVAIKDFGAFVELDGGLQGMVHISEISHNKVASIGDVLMLGQQLKVVCIGRDMRGNLKLSRKAAMSPEEESAIVIAKTFSISKAASGVLEKSTSLGNQIKSSVSEGFLKQTSEQRVRTSSRVEEVIGDVSSSLKSDMSRGTVEVTEEVSVSTSTESTPSTTTTTTTNESHKRRRASPASTSLESTSDEGSSSPKTGLRTRRPSIRTKAKSNGANQEPSFGLGTE</sequence>
<dbReference type="Pfam" id="PF00013">
    <property type="entry name" value="KH_1"/>
    <property type="match status" value="1"/>
</dbReference>
<dbReference type="FunFam" id="3.30.1370.10:FF:000001">
    <property type="entry name" value="Polyribonucleotide nucleotidyltransferase"/>
    <property type="match status" value="1"/>
</dbReference>
<dbReference type="GO" id="GO:0003723">
    <property type="term" value="F:RNA binding"/>
    <property type="evidence" value="ECO:0007669"/>
    <property type="project" value="UniProtKB-UniRule"/>
</dbReference>
<evidence type="ECO:0000256" key="1">
    <source>
        <dbReference type="ARBA" id="ARBA00007404"/>
    </source>
</evidence>
<dbReference type="PROSITE" id="PS50084">
    <property type="entry name" value="KH_TYPE_1"/>
    <property type="match status" value="1"/>
</dbReference>
<dbReference type="CDD" id="cd11364">
    <property type="entry name" value="RNase_PH_PNPase_2"/>
    <property type="match status" value="1"/>
</dbReference>
<dbReference type="EC" id="2.7.7.8" evidence="2"/>
<dbReference type="InterPro" id="IPR003029">
    <property type="entry name" value="S1_domain"/>
</dbReference>
<dbReference type="NCBIfam" id="NF008805">
    <property type="entry name" value="PRK11824.1"/>
    <property type="match status" value="1"/>
</dbReference>
<dbReference type="GO" id="GO:0005739">
    <property type="term" value="C:mitochondrion"/>
    <property type="evidence" value="ECO:0007669"/>
    <property type="project" value="TreeGrafter"/>
</dbReference>
<keyword evidence="12" id="KW-1185">Reference proteome</keyword>
<gene>
    <name evidence="11" type="ORF">AXG93_2035s1730</name>
</gene>
<keyword evidence="5" id="KW-0548">Nucleotidyltransferase</keyword>
<feature type="region of interest" description="Disordered" evidence="9">
    <location>
        <begin position="855"/>
        <end position="948"/>
    </location>
</feature>
<dbReference type="InterPro" id="IPR036612">
    <property type="entry name" value="KH_dom_type_1_sf"/>
</dbReference>
<dbReference type="GO" id="GO:0000958">
    <property type="term" value="P:mitochondrial mRNA catabolic process"/>
    <property type="evidence" value="ECO:0007669"/>
    <property type="project" value="TreeGrafter"/>
</dbReference>
<dbReference type="Gene3D" id="3.30.1370.10">
    <property type="entry name" value="K Homology domain, type 1"/>
    <property type="match status" value="1"/>
</dbReference>
<accession>A0A176VPF2</accession>
<feature type="domain" description="S1 motif" evidence="10">
    <location>
        <begin position="718"/>
        <end position="786"/>
    </location>
</feature>
<dbReference type="InterPro" id="IPR004088">
    <property type="entry name" value="KH_dom_type_1"/>
</dbReference>
<dbReference type="InterPro" id="IPR015848">
    <property type="entry name" value="PNPase_PH_RNA-bd_bac/org-type"/>
</dbReference>
<dbReference type="AlphaFoldDB" id="A0A176VPF2"/>
<evidence type="ECO:0000256" key="5">
    <source>
        <dbReference type="ARBA" id="ARBA00022695"/>
    </source>
</evidence>
<evidence type="ECO:0000256" key="3">
    <source>
        <dbReference type="ARBA" id="ARBA00022490"/>
    </source>
</evidence>
<dbReference type="InterPro" id="IPR001247">
    <property type="entry name" value="ExoRNase_PH_dom1"/>
</dbReference>
<evidence type="ECO:0000313" key="12">
    <source>
        <dbReference type="Proteomes" id="UP000077202"/>
    </source>
</evidence>
<dbReference type="PANTHER" id="PTHR11252">
    <property type="entry name" value="POLYRIBONUCLEOTIDE NUCLEOTIDYLTRANSFERASE"/>
    <property type="match status" value="1"/>
</dbReference>
<feature type="compositionally biased region" description="Low complexity" evidence="9">
    <location>
        <begin position="903"/>
        <end position="916"/>
    </location>
</feature>
<feature type="compositionally biased region" description="Basic residues" evidence="9">
    <location>
        <begin position="921"/>
        <end position="932"/>
    </location>
</feature>
<dbReference type="Proteomes" id="UP000077202">
    <property type="component" value="Unassembled WGS sequence"/>
</dbReference>
<keyword evidence="4" id="KW-0808">Transferase</keyword>
<proteinExistence type="inferred from homology"/>
<dbReference type="Pfam" id="PF03726">
    <property type="entry name" value="PNPase"/>
    <property type="match status" value="1"/>
</dbReference>
<dbReference type="Pfam" id="PF00575">
    <property type="entry name" value="S1"/>
    <property type="match status" value="1"/>
</dbReference>
<dbReference type="GO" id="GO:0009570">
    <property type="term" value="C:chloroplast stroma"/>
    <property type="evidence" value="ECO:0007669"/>
    <property type="project" value="TreeGrafter"/>
</dbReference>
<comment type="caution">
    <text evidence="11">The sequence shown here is derived from an EMBL/GenBank/DDBJ whole genome shotgun (WGS) entry which is preliminary data.</text>
</comment>
<dbReference type="InterPro" id="IPR036456">
    <property type="entry name" value="PNPase_PH_RNA-bd_sf"/>
</dbReference>
<dbReference type="GO" id="GO:0000965">
    <property type="term" value="P:mitochondrial RNA 3'-end processing"/>
    <property type="evidence" value="ECO:0007669"/>
    <property type="project" value="TreeGrafter"/>
</dbReference>
<dbReference type="InterPro" id="IPR004087">
    <property type="entry name" value="KH_dom"/>
</dbReference>
<dbReference type="InterPro" id="IPR020568">
    <property type="entry name" value="Ribosomal_Su5_D2-typ_SF"/>
</dbReference>
<dbReference type="SUPFAM" id="SSF46915">
    <property type="entry name" value="Polynucleotide phosphorylase/guanosine pentaphosphate synthase (PNPase/GPSI), domain 3"/>
    <property type="match status" value="1"/>
</dbReference>
<dbReference type="InterPro" id="IPR036345">
    <property type="entry name" value="ExoRNase_PH_dom2_sf"/>
</dbReference>
<dbReference type="SMART" id="SM00322">
    <property type="entry name" value="KH"/>
    <property type="match status" value="1"/>
</dbReference>
<protein>
    <recommendedName>
        <fullName evidence="2">polyribonucleotide nucleotidyltransferase</fullName>
        <ecNumber evidence="2">2.7.7.8</ecNumber>
    </recommendedName>
    <alternativeName>
        <fullName evidence="7">Polynucleotide phosphorylase 1</fullName>
    </alternativeName>
</protein>
<dbReference type="EMBL" id="LVLJ01003074">
    <property type="protein sequence ID" value="OAE22789.1"/>
    <property type="molecule type" value="Genomic_DNA"/>
</dbReference>
<dbReference type="InterPro" id="IPR012162">
    <property type="entry name" value="PNPase"/>
</dbReference>
<dbReference type="PROSITE" id="PS50126">
    <property type="entry name" value="S1"/>
    <property type="match status" value="1"/>
</dbReference>
<evidence type="ECO:0000256" key="4">
    <source>
        <dbReference type="ARBA" id="ARBA00022679"/>
    </source>
</evidence>
<evidence type="ECO:0000256" key="9">
    <source>
        <dbReference type="SAM" id="MobiDB-lite"/>
    </source>
</evidence>
<dbReference type="SUPFAM" id="SSF54791">
    <property type="entry name" value="Eukaryotic type KH-domain (KH-domain type I)"/>
    <property type="match status" value="1"/>
</dbReference>
<dbReference type="Gene3D" id="3.30.230.70">
    <property type="entry name" value="GHMP Kinase, N-terminal domain"/>
    <property type="match status" value="3"/>
</dbReference>
<dbReference type="Pfam" id="PF01138">
    <property type="entry name" value="RNase_PH"/>
    <property type="match status" value="1"/>
</dbReference>
<evidence type="ECO:0000259" key="10">
    <source>
        <dbReference type="PROSITE" id="PS50126"/>
    </source>
</evidence>
<evidence type="ECO:0000256" key="6">
    <source>
        <dbReference type="ARBA" id="ARBA00022884"/>
    </source>
</evidence>
<dbReference type="GO" id="GO:0004654">
    <property type="term" value="F:polyribonucleotide nucleotidyltransferase activity"/>
    <property type="evidence" value="ECO:0007669"/>
    <property type="project" value="UniProtKB-EC"/>
</dbReference>
<dbReference type="GO" id="GO:0000175">
    <property type="term" value="F:3'-5'-RNA exonuclease activity"/>
    <property type="evidence" value="ECO:0007669"/>
    <property type="project" value="TreeGrafter"/>
</dbReference>